<dbReference type="Gene3D" id="3.40.50.2300">
    <property type="match status" value="2"/>
</dbReference>
<dbReference type="SUPFAM" id="SSF52788">
    <property type="entry name" value="Phosphotyrosine protein phosphatases I"/>
    <property type="match status" value="1"/>
</dbReference>
<dbReference type="EMBL" id="JANX01000162">
    <property type="protein sequence ID" value="KGM33643.1"/>
    <property type="molecule type" value="Genomic_DNA"/>
</dbReference>
<comment type="caution">
    <text evidence="2">The sequence shown here is derived from an EMBL/GenBank/DDBJ whole genome shotgun (WGS) entry which is preliminary data.</text>
</comment>
<dbReference type="PIRSF" id="PIRSF029416">
    <property type="entry name" value="UCP029416_PTP"/>
    <property type="match status" value="1"/>
</dbReference>
<dbReference type="InterPro" id="IPR036196">
    <property type="entry name" value="Ptyr_pPase_sf"/>
</dbReference>
<proteinExistence type="predicted"/>
<dbReference type="AlphaFoldDB" id="A0A0A0D6Y9"/>
<dbReference type="RefSeq" id="WP_034838042.1">
    <property type="nucleotide sequence ID" value="NZ_JANX01000162.1"/>
</dbReference>
<dbReference type="Proteomes" id="UP000029995">
    <property type="component" value="Unassembled WGS sequence"/>
</dbReference>
<reference evidence="2 3" key="1">
    <citation type="submission" date="2014-01" db="EMBL/GenBank/DDBJ databases">
        <title>Genome sequence determination for a cystic fibrosis isolate, Inquilinus limosus.</title>
        <authorList>
            <person name="Pino M."/>
            <person name="Di Conza J."/>
            <person name="Gutkind G."/>
        </authorList>
    </citation>
    <scope>NUCLEOTIDE SEQUENCE [LARGE SCALE GENOMIC DNA]</scope>
    <source>
        <strain evidence="2 3">MP06</strain>
    </source>
</reference>
<sequence>MKRALFVCGRNLRRSPTAEAIFADAPGVETASAGLNPDAEEPLTAELVEWADLIFVMEKAQRAKLSARFRSSLKRARVVCLDIPDSFEFMDPELVRLLRAKVTPLLR</sequence>
<protein>
    <recommendedName>
        <fullName evidence="1">Phosphotyrosine protein phosphatase I domain-containing protein</fullName>
    </recommendedName>
</protein>
<evidence type="ECO:0000259" key="1">
    <source>
        <dbReference type="SMART" id="SM00226"/>
    </source>
</evidence>
<name>A0A0A0D6Y9_9PROT</name>
<feature type="domain" description="Phosphotyrosine protein phosphatase I" evidence="1">
    <location>
        <begin position="2"/>
        <end position="104"/>
    </location>
</feature>
<gene>
    <name evidence="2" type="ORF">P409_14680</name>
</gene>
<dbReference type="InterPro" id="IPR016919">
    <property type="entry name" value="UCP029416_PTP"/>
</dbReference>
<dbReference type="OrthoDB" id="7210484at2"/>
<dbReference type="InterPro" id="IPR023485">
    <property type="entry name" value="Ptyr_pPase"/>
</dbReference>
<evidence type="ECO:0000313" key="3">
    <source>
        <dbReference type="Proteomes" id="UP000029995"/>
    </source>
</evidence>
<evidence type="ECO:0000313" key="2">
    <source>
        <dbReference type="EMBL" id="KGM33643.1"/>
    </source>
</evidence>
<accession>A0A0A0D6Y9</accession>
<organism evidence="2 3">
    <name type="scientific">Inquilinus limosus MP06</name>
    <dbReference type="NCBI Taxonomy" id="1398085"/>
    <lineage>
        <taxon>Bacteria</taxon>
        <taxon>Pseudomonadati</taxon>
        <taxon>Pseudomonadota</taxon>
        <taxon>Alphaproteobacteria</taxon>
        <taxon>Rhodospirillales</taxon>
        <taxon>Rhodospirillaceae</taxon>
        <taxon>Inquilinus</taxon>
    </lineage>
</organism>
<dbReference type="SMART" id="SM00226">
    <property type="entry name" value="LMWPc"/>
    <property type="match status" value="1"/>
</dbReference>